<comment type="caution">
    <text evidence="1">The sequence shown here is derived from an EMBL/GenBank/DDBJ whole genome shotgun (WGS) entry which is preliminary data.</text>
</comment>
<name>A0A645DT78_9ZZZZ</name>
<organism evidence="1">
    <name type="scientific">bioreactor metagenome</name>
    <dbReference type="NCBI Taxonomy" id="1076179"/>
    <lineage>
        <taxon>unclassified sequences</taxon>
        <taxon>metagenomes</taxon>
        <taxon>ecological metagenomes</taxon>
    </lineage>
</organism>
<dbReference type="AlphaFoldDB" id="A0A645DT78"/>
<dbReference type="EMBL" id="VSSQ01038683">
    <property type="protein sequence ID" value="MPM91652.1"/>
    <property type="molecule type" value="Genomic_DNA"/>
</dbReference>
<evidence type="ECO:0000313" key="1">
    <source>
        <dbReference type="EMBL" id="MPM91652.1"/>
    </source>
</evidence>
<sequence length="81" mass="8796">MEKAVTSHLASANKPCATFTVCDIVASERLLIDMVVVLSAKVRKVYVPVGVWSAFHVKLTVAVPPAANDSIFCSPIFTWFT</sequence>
<proteinExistence type="predicted"/>
<protein>
    <submittedName>
        <fullName evidence="1">Uncharacterized protein</fullName>
    </submittedName>
</protein>
<accession>A0A645DT78</accession>
<reference evidence="1" key="1">
    <citation type="submission" date="2019-08" db="EMBL/GenBank/DDBJ databases">
        <authorList>
            <person name="Kucharzyk K."/>
            <person name="Murdoch R.W."/>
            <person name="Higgins S."/>
            <person name="Loffler F."/>
        </authorList>
    </citation>
    <scope>NUCLEOTIDE SEQUENCE</scope>
</reference>
<gene>
    <name evidence="1" type="ORF">SDC9_138783</name>
</gene>